<evidence type="ECO:0000313" key="6">
    <source>
        <dbReference type="Proteomes" id="UP000466442"/>
    </source>
</evidence>
<proteinExistence type="inferred from homology"/>
<dbReference type="Gene3D" id="3.40.50.1820">
    <property type="entry name" value="alpha/beta hydrolase"/>
    <property type="match status" value="1"/>
</dbReference>
<dbReference type="GO" id="GO:0005615">
    <property type="term" value="C:extracellular space"/>
    <property type="evidence" value="ECO:0007669"/>
    <property type="project" value="TreeGrafter"/>
</dbReference>
<comment type="subcellular location">
    <subcellularLocation>
        <location evidence="1">Secreted</location>
    </subcellularLocation>
</comment>
<dbReference type="SUPFAM" id="SSF53474">
    <property type="entry name" value="alpha/beta-Hydrolases"/>
    <property type="match status" value="1"/>
</dbReference>
<evidence type="ECO:0000256" key="1">
    <source>
        <dbReference type="ARBA" id="ARBA00004613"/>
    </source>
</evidence>
<dbReference type="PANTHER" id="PTHR11610">
    <property type="entry name" value="LIPASE"/>
    <property type="match status" value="1"/>
</dbReference>
<dbReference type="PANTHER" id="PTHR11610:SF173">
    <property type="entry name" value="LIPASE DOMAIN-CONTAINING PROTEIN-RELATED"/>
    <property type="match status" value="1"/>
</dbReference>
<evidence type="ECO:0000256" key="3">
    <source>
        <dbReference type="ARBA" id="ARBA00022525"/>
    </source>
</evidence>
<dbReference type="GO" id="GO:0017171">
    <property type="term" value="F:serine hydrolase activity"/>
    <property type="evidence" value="ECO:0007669"/>
    <property type="project" value="TreeGrafter"/>
</dbReference>
<evidence type="ECO:0000256" key="4">
    <source>
        <dbReference type="RuleBase" id="RU004262"/>
    </source>
</evidence>
<dbReference type="Proteomes" id="UP000466442">
    <property type="component" value="Linkage Group LG5"/>
</dbReference>
<sequence length="338" mass="37737">MKTLTTIALVLVLLTKSTKAEWPSMKLAIPIAFHNPDLLWQLMDWFIPLSVIEENVSFYLYTRGNYEVPEQLWIDNEIALAGSHFDATKKTLIVIHGYSTDYTALSAQGSKQEYLTYNDVNVITPDYGSINHDPLFFFFYTAAKSYKIGRFIGQLVVFLIEQGADPDKIHIIGHSLGAHIAGFAAKYAKSKGMLIGRVTGLDPCNPVYNANSAEYRLDSGDARFTDCIYTTYGIWGLGFPVCLANFFPNGVGMGQPGCNEGDFWQVSGCGHSLVVDYFIESINPQSAFHVQECDGVPDVERPTHCWPTMRTLMGEYANRQVPGMFYLKTNAKPPYSRG</sequence>
<dbReference type="AlphaFoldDB" id="A0A6A4JY37"/>
<organism evidence="5 6">
    <name type="scientific">Apolygus lucorum</name>
    <name type="common">Small green plant bug</name>
    <name type="synonym">Lygocoris lucorum</name>
    <dbReference type="NCBI Taxonomy" id="248454"/>
    <lineage>
        <taxon>Eukaryota</taxon>
        <taxon>Metazoa</taxon>
        <taxon>Ecdysozoa</taxon>
        <taxon>Arthropoda</taxon>
        <taxon>Hexapoda</taxon>
        <taxon>Insecta</taxon>
        <taxon>Pterygota</taxon>
        <taxon>Neoptera</taxon>
        <taxon>Paraneoptera</taxon>
        <taxon>Hemiptera</taxon>
        <taxon>Heteroptera</taxon>
        <taxon>Panheteroptera</taxon>
        <taxon>Cimicomorpha</taxon>
        <taxon>Miridae</taxon>
        <taxon>Mirini</taxon>
        <taxon>Apolygus</taxon>
    </lineage>
</organism>
<evidence type="ECO:0000256" key="2">
    <source>
        <dbReference type="ARBA" id="ARBA00010701"/>
    </source>
</evidence>
<protein>
    <submittedName>
        <fullName evidence="5">Uncharacterized protein</fullName>
    </submittedName>
</protein>
<comment type="caution">
    <text evidence="5">The sequence shown here is derived from an EMBL/GenBank/DDBJ whole genome shotgun (WGS) entry which is preliminary data.</text>
</comment>
<dbReference type="EMBL" id="WIXP02000005">
    <property type="protein sequence ID" value="KAF6210637.1"/>
    <property type="molecule type" value="Genomic_DNA"/>
</dbReference>
<name>A0A6A4JY37_APOLU</name>
<evidence type="ECO:0000313" key="5">
    <source>
        <dbReference type="EMBL" id="KAF6210637.1"/>
    </source>
</evidence>
<keyword evidence="3" id="KW-0964">Secreted</keyword>
<gene>
    <name evidence="5" type="ORF">GE061_013744</name>
</gene>
<keyword evidence="6" id="KW-1185">Reference proteome</keyword>
<dbReference type="InterPro" id="IPR000734">
    <property type="entry name" value="TAG_lipase"/>
</dbReference>
<dbReference type="PRINTS" id="PR00821">
    <property type="entry name" value="TAGLIPASE"/>
</dbReference>
<dbReference type="InterPro" id="IPR013818">
    <property type="entry name" value="Lipase"/>
</dbReference>
<dbReference type="Pfam" id="PF00151">
    <property type="entry name" value="Lipase"/>
    <property type="match status" value="1"/>
</dbReference>
<dbReference type="InterPro" id="IPR029058">
    <property type="entry name" value="AB_hydrolase_fold"/>
</dbReference>
<reference evidence="5" key="1">
    <citation type="journal article" date="2021" name="Mol. Ecol. Resour.">
        <title>Apolygus lucorum genome provides insights into omnivorousness and mesophyll feeding.</title>
        <authorList>
            <person name="Liu Y."/>
            <person name="Liu H."/>
            <person name="Wang H."/>
            <person name="Huang T."/>
            <person name="Liu B."/>
            <person name="Yang B."/>
            <person name="Yin L."/>
            <person name="Li B."/>
            <person name="Zhang Y."/>
            <person name="Zhang S."/>
            <person name="Jiang F."/>
            <person name="Zhang X."/>
            <person name="Ren Y."/>
            <person name="Wang B."/>
            <person name="Wang S."/>
            <person name="Lu Y."/>
            <person name="Wu K."/>
            <person name="Fan W."/>
            <person name="Wang G."/>
        </authorList>
    </citation>
    <scope>NUCLEOTIDE SEQUENCE</scope>
    <source>
        <strain evidence="5">12Hb</strain>
    </source>
</reference>
<comment type="similarity">
    <text evidence="2 4">Belongs to the AB hydrolase superfamily. Lipase family.</text>
</comment>
<accession>A0A6A4JY37</accession>
<dbReference type="GO" id="GO:0016042">
    <property type="term" value="P:lipid catabolic process"/>
    <property type="evidence" value="ECO:0007669"/>
    <property type="project" value="TreeGrafter"/>
</dbReference>
<dbReference type="GO" id="GO:0016298">
    <property type="term" value="F:lipase activity"/>
    <property type="evidence" value="ECO:0007669"/>
    <property type="project" value="InterPro"/>
</dbReference>
<dbReference type="OrthoDB" id="199913at2759"/>